<gene>
    <name evidence="2" type="ORF">GS441_27025</name>
</gene>
<feature type="compositionally biased region" description="Low complexity" evidence="1">
    <location>
        <begin position="139"/>
        <end position="150"/>
    </location>
</feature>
<feature type="region of interest" description="Disordered" evidence="1">
    <location>
        <begin position="34"/>
        <end position="57"/>
    </location>
</feature>
<evidence type="ECO:0000256" key="1">
    <source>
        <dbReference type="SAM" id="MobiDB-lite"/>
    </source>
</evidence>
<organism evidence="2 3">
    <name type="scientific">Rhodococcus hoagii</name>
    <name type="common">Corynebacterium equii</name>
    <dbReference type="NCBI Taxonomy" id="43767"/>
    <lineage>
        <taxon>Bacteria</taxon>
        <taxon>Bacillati</taxon>
        <taxon>Actinomycetota</taxon>
        <taxon>Actinomycetes</taxon>
        <taxon>Mycobacteriales</taxon>
        <taxon>Nocardiaceae</taxon>
        <taxon>Prescottella</taxon>
    </lineage>
</organism>
<evidence type="ECO:0000313" key="2">
    <source>
        <dbReference type="EMBL" id="MBM4568921.1"/>
    </source>
</evidence>
<dbReference type="AlphaFoldDB" id="A0A9Q2SBT0"/>
<dbReference type="Proteomes" id="UP000808906">
    <property type="component" value="Unassembled WGS sequence"/>
</dbReference>
<evidence type="ECO:0000313" key="3">
    <source>
        <dbReference type="Proteomes" id="UP000808906"/>
    </source>
</evidence>
<feature type="compositionally biased region" description="Low complexity" evidence="1">
    <location>
        <begin position="34"/>
        <end position="50"/>
    </location>
</feature>
<accession>A0A9Q2SBT0</accession>
<reference evidence="2" key="1">
    <citation type="submission" date="2019-11" db="EMBL/GenBank/DDBJ databases">
        <title>Spread of Macrolides and rifampicin resistant Rhodococcus equi in clinical isolates in the USA.</title>
        <authorList>
            <person name="Alvarez-Narvaez S."/>
            <person name="Huber L."/>
            <person name="Cohen N.D."/>
            <person name="Slovis N."/>
            <person name="Greiter M."/>
            <person name="Giguere S."/>
            <person name="Hart K."/>
        </authorList>
    </citation>
    <scope>NUCLEOTIDE SEQUENCE</scope>
    <source>
        <strain evidence="2">Lh_17</strain>
    </source>
</reference>
<feature type="compositionally biased region" description="Polar residues" evidence="1">
    <location>
        <begin position="151"/>
        <end position="164"/>
    </location>
</feature>
<name>A0A9Q2SBT0_RHOHA</name>
<proteinExistence type="predicted"/>
<sequence length="225" mass="23978">MSDPNIDLAAAPSPVWTKREHYYWTTPSGPTRCCSRTARTRRTTSTAASTDEPRRRTDDALRRAFAHALLGSIVVDCDHPDAAMRAFEQPRNHPAPNWVAQSPPGAHTRWWLGPNPRPSAPTPPRLTPLRYAHRIEPVSPSASAATSPTADNSPRTPSTPTGKPSTAPRPRTRCASSPPSTPPGKHPAGPTAPPASAATSPCSTPPENGPTPSGWHHRDGGIDAC</sequence>
<feature type="compositionally biased region" description="Basic and acidic residues" evidence="1">
    <location>
        <begin position="216"/>
        <end position="225"/>
    </location>
</feature>
<dbReference type="EMBL" id="WUXR01000029">
    <property type="protein sequence ID" value="MBM4568921.1"/>
    <property type="molecule type" value="Genomic_DNA"/>
</dbReference>
<feature type="region of interest" description="Disordered" evidence="1">
    <location>
        <begin position="138"/>
        <end position="225"/>
    </location>
</feature>
<protein>
    <submittedName>
        <fullName evidence="2">Uncharacterized protein</fullName>
    </submittedName>
</protein>
<feature type="compositionally biased region" description="Pro residues" evidence="1">
    <location>
        <begin position="179"/>
        <end position="193"/>
    </location>
</feature>
<comment type="caution">
    <text evidence="2">The sequence shown here is derived from an EMBL/GenBank/DDBJ whole genome shotgun (WGS) entry which is preliminary data.</text>
</comment>